<dbReference type="SUPFAM" id="SSF55961">
    <property type="entry name" value="Bet v1-like"/>
    <property type="match status" value="1"/>
</dbReference>
<reference evidence="1" key="5">
    <citation type="submission" date="2024-05" db="EMBL/GenBank/DDBJ databases">
        <authorList>
            <person name="Sun Q."/>
            <person name="Sedlacek I."/>
        </authorList>
    </citation>
    <scope>NUCLEOTIDE SEQUENCE</scope>
    <source>
        <strain evidence="1">CCM 7403</strain>
    </source>
</reference>
<dbReference type="CDD" id="cd07812">
    <property type="entry name" value="SRPBCC"/>
    <property type="match status" value="1"/>
</dbReference>
<dbReference type="EMBL" id="BMCK01000002">
    <property type="protein sequence ID" value="GGD15639.1"/>
    <property type="molecule type" value="Genomic_DNA"/>
</dbReference>
<reference evidence="2 3" key="1">
    <citation type="journal article" date="2008" name="Int. J. Syst. Evol. Microbiol.">
        <title>Nocardioides daphniae sp. nov., isolated from Daphnia cucullata (Crustacea: Cladocera).</title>
        <authorList>
            <person name="Toth E.M."/>
            <person name="Keki Z."/>
            <person name="Homonnay Z.G."/>
            <person name="Borsodi A.K."/>
            <person name="Marialigeti K."/>
            <person name="Schumann P."/>
        </authorList>
    </citation>
    <scope>NUCLEOTIDE SEQUENCE [LARGE SCALE GENOMIC DNA]</scope>
    <source>
        <strain evidence="2 3">JCM 16608</strain>
    </source>
</reference>
<name>A0A4P7UBR4_9ACTN</name>
<reference evidence="4" key="3">
    <citation type="journal article" date="2019" name="Int. J. Syst. Evol. Microbiol.">
        <title>The Global Catalogue of Microorganisms (GCM) 10K type strain sequencing project: providing services to taxonomists for standard genome sequencing and annotation.</title>
        <authorList>
            <consortium name="The Broad Institute Genomics Platform"/>
            <consortium name="The Broad Institute Genome Sequencing Center for Infectious Disease"/>
            <person name="Wu L."/>
            <person name="Ma J."/>
        </authorList>
    </citation>
    <scope>NUCLEOTIDE SEQUENCE [LARGE SCALE GENOMIC DNA]</scope>
    <source>
        <strain evidence="4">CCM 7403</strain>
    </source>
</reference>
<protein>
    <submittedName>
        <fullName evidence="1">Polyketide cyclase</fullName>
    </submittedName>
    <submittedName>
        <fullName evidence="2">SRPBCC family protein</fullName>
    </submittedName>
</protein>
<dbReference type="KEGG" id="ndp:E2C04_04855"/>
<dbReference type="EMBL" id="CP038462">
    <property type="protein sequence ID" value="QCC76718.1"/>
    <property type="molecule type" value="Genomic_DNA"/>
</dbReference>
<evidence type="ECO:0000313" key="3">
    <source>
        <dbReference type="Proteomes" id="UP000297025"/>
    </source>
</evidence>
<accession>A0A4P7UBR4</accession>
<dbReference type="Proteomes" id="UP000297025">
    <property type="component" value="Chromosome"/>
</dbReference>
<evidence type="ECO:0000313" key="4">
    <source>
        <dbReference type="Proteomes" id="UP000630594"/>
    </source>
</evidence>
<sequence length="159" mass="17586">MSASDDGVVKVSRDVDAPASAVWDVLADGWFYPMWVVGAARMRDVDPDWPAVGSRLHHSVGNWPLLLDDKTEVLEVEEPRLLRLKTHGWPAGAAEVILEVEEVGADHCRIHIREDAVEGPGSLVPQPVRQLMIGPRNRETMRRLALLVEGRARGRGTSD</sequence>
<dbReference type="Gene3D" id="3.30.530.20">
    <property type="match status" value="1"/>
</dbReference>
<dbReference type="OrthoDB" id="4483486at2"/>
<evidence type="ECO:0000313" key="1">
    <source>
        <dbReference type="EMBL" id="GGD15639.1"/>
    </source>
</evidence>
<dbReference type="RefSeq" id="WP_135831766.1">
    <property type="nucleotide sequence ID" value="NZ_BMCK01000002.1"/>
</dbReference>
<dbReference type="AlphaFoldDB" id="A0A4P7UBR4"/>
<proteinExistence type="predicted"/>
<keyword evidence="4" id="KW-1185">Reference proteome</keyword>
<organism evidence="2 3">
    <name type="scientific">Nocardioides daphniae</name>
    <dbReference type="NCBI Taxonomy" id="402297"/>
    <lineage>
        <taxon>Bacteria</taxon>
        <taxon>Bacillati</taxon>
        <taxon>Actinomycetota</taxon>
        <taxon>Actinomycetes</taxon>
        <taxon>Propionibacteriales</taxon>
        <taxon>Nocardioidaceae</taxon>
        <taxon>Nocardioides</taxon>
    </lineage>
</organism>
<reference evidence="1" key="2">
    <citation type="journal article" date="2014" name="Int. J. Syst. Evol. Microbiol.">
        <title>Complete genome of a new Firmicutes species belonging to the dominant human colonic microbiota ('Ruminococcus bicirculans') reveals two chromosomes and a selective capacity to utilize plant glucans.</title>
        <authorList>
            <consortium name="NISC Comparative Sequencing Program"/>
            <person name="Wegmann U."/>
            <person name="Louis P."/>
            <person name="Goesmann A."/>
            <person name="Henrissat B."/>
            <person name="Duncan S.H."/>
            <person name="Flint H.J."/>
        </authorList>
    </citation>
    <scope>NUCLEOTIDE SEQUENCE</scope>
    <source>
        <strain evidence="1">CCM 7403</strain>
    </source>
</reference>
<evidence type="ECO:0000313" key="2">
    <source>
        <dbReference type="EMBL" id="QCC76718.1"/>
    </source>
</evidence>
<dbReference type="InterPro" id="IPR019587">
    <property type="entry name" value="Polyketide_cyclase/dehydratase"/>
</dbReference>
<dbReference type="InterPro" id="IPR023393">
    <property type="entry name" value="START-like_dom_sf"/>
</dbReference>
<gene>
    <name evidence="2" type="ORF">E2C04_04855</name>
    <name evidence="1" type="ORF">GCM10007231_13330</name>
</gene>
<dbReference type="Pfam" id="PF10604">
    <property type="entry name" value="Polyketide_cyc2"/>
    <property type="match status" value="1"/>
</dbReference>
<dbReference type="Proteomes" id="UP000630594">
    <property type="component" value="Unassembled WGS sequence"/>
</dbReference>
<reference evidence="2" key="4">
    <citation type="submission" date="2019-03" db="EMBL/GenBank/DDBJ databases">
        <authorList>
            <person name="Huang Y."/>
        </authorList>
    </citation>
    <scope>NUCLEOTIDE SEQUENCE</scope>
    <source>
        <strain evidence="2">JCM 16608</strain>
    </source>
</reference>